<feature type="transmembrane region" description="Helical" evidence="1">
    <location>
        <begin position="6"/>
        <end position="28"/>
    </location>
</feature>
<dbReference type="AlphaFoldDB" id="A0A7S8FD56"/>
<keyword evidence="1" id="KW-1133">Transmembrane helix</keyword>
<name>A0A7S8FD56_9BACT</name>
<sequence length="188" mass="20786">MDWPSVITIILGSSLLGALLTNLSSWILSSRQRNRHNQFLALTLAHALEKYSYDCMNAIEDHDLHQQSGGHAGKTLGYPPEVMKLPDEQFRDFDLALLDAVLDFPQRIAFATEEIGFLADVEDDDAVIEKSYQNTIMLASEAVALATRLRARYGLARRDLNFGEYDLRQLIDEKVASQASGGAAGGSE</sequence>
<accession>A0A7S8FD56</accession>
<reference evidence="2 3" key="1">
    <citation type="journal article" date="2020" name="ISME J.">
        <title>Enrichment and physiological characterization of a novel comammox Nitrospira indicates ammonium inhibition of complete nitrification.</title>
        <authorList>
            <person name="Sakoula D."/>
            <person name="Koch H."/>
            <person name="Frank J."/>
            <person name="Jetten M.S.M."/>
            <person name="van Kessel M.A.H.J."/>
            <person name="Lucker S."/>
        </authorList>
    </citation>
    <scope>NUCLEOTIDE SEQUENCE [LARGE SCALE GENOMIC DNA]</scope>
    <source>
        <strain evidence="2">Comreactor17</strain>
    </source>
</reference>
<dbReference type="Proteomes" id="UP000593737">
    <property type="component" value="Chromosome"/>
</dbReference>
<gene>
    <name evidence="2" type="ORF">Nkreftii_001499</name>
</gene>
<proteinExistence type="predicted"/>
<protein>
    <submittedName>
        <fullName evidence="2">Uncharacterized protein</fullName>
    </submittedName>
</protein>
<keyword evidence="1" id="KW-0472">Membrane</keyword>
<evidence type="ECO:0000313" key="3">
    <source>
        <dbReference type="Proteomes" id="UP000593737"/>
    </source>
</evidence>
<organism evidence="2 3">
    <name type="scientific">Candidatus Nitrospira kreftii</name>
    <dbReference type="NCBI Taxonomy" id="2652173"/>
    <lineage>
        <taxon>Bacteria</taxon>
        <taxon>Pseudomonadati</taxon>
        <taxon>Nitrospirota</taxon>
        <taxon>Nitrospiria</taxon>
        <taxon>Nitrospirales</taxon>
        <taxon>Nitrospiraceae</taxon>
        <taxon>Nitrospira</taxon>
    </lineage>
</organism>
<dbReference type="EMBL" id="CP047423">
    <property type="protein sequence ID" value="QPD03725.1"/>
    <property type="molecule type" value="Genomic_DNA"/>
</dbReference>
<dbReference type="KEGG" id="nkf:Nkreftii_001499"/>
<evidence type="ECO:0000256" key="1">
    <source>
        <dbReference type="SAM" id="Phobius"/>
    </source>
</evidence>
<evidence type="ECO:0000313" key="2">
    <source>
        <dbReference type="EMBL" id="QPD03725.1"/>
    </source>
</evidence>
<keyword evidence="1" id="KW-0812">Transmembrane</keyword>